<gene>
    <name evidence="1" type="ORF">A6F49_02425</name>
</gene>
<dbReference type="AlphaFoldDB" id="A0A1B7LUM3"/>
<reference evidence="1 2" key="1">
    <citation type="submission" date="2016-04" db="EMBL/GenBank/DDBJ databases">
        <title>First whole genome shotgun sequence of the bacterium Enteractinococcus sp. strain UASWS1574.</title>
        <authorList>
            <person name="Crovadore J."/>
            <person name="Chablais R."/>
            <person name="Lefort F."/>
        </authorList>
    </citation>
    <scope>NUCLEOTIDE SEQUENCE [LARGE SCALE GENOMIC DNA]</scope>
    <source>
        <strain evidence="1 2">UASWS1574</strain>
    </source>
</reference>
<keyword evidence="2" id="KW-1185">Reference proteome</keyword>
<dbReference type="Proteomes" id="UP000078292">
    <property type="component" value="Unassembled WGS sequence"/>
</dbReference>
<evidence type="ECO:0000313" key="2">
    <source>
        <dbReference type="Proteomes" id="UP000078292"/>
    </source>
</evidence>
<accession>A0A1B7LUM3</accession>
<proteinExistence type="predicted"/>
<evidence type="ECO:0000313" key="1">
    <source>
        <dbReference type="EMBL" id="OAV51152.1"/>
    </source>
</evidence>
<organism evidence="1 2">
    <name type="scientific">Enteractinococcus helveticum</name>
    <dbReference type="NCBI Taxonomy" id="1837282"/>
    <lineage>
        <taxon>Bacteria</taxon>
        <taxon>Bacillati</taxon>
        <taxon>Actinomycetota</taxon>
        <taxon>Actinomycetes</taxon>
        <taxon>Micrococcales</taxon>
        <taxon>Micrococcaceae</taxon>
    </lineage>
</organism>
<dbReference type="EMBL" id="LXEY01000117">
    <property type="protein sequence ID" value="OAV51152.1"/>
    <property type="molecule type" value="Genomic_DNA"/>
</dbReference>
<protein>
    <submittedName>
        <fullName evidence="1">Uncharacterized protein</fullName>
    </submittedName>
</protein>
<comment type="caution">
    <text evidence="1">The sequence shown here is derived from an EMBL/GenBank/DDBJ whole genome shotgun (WGS) entry which is preliminary data.</text>
</comment>
<name>A0A1B7LUM3_9MICC</name>
<sequence>MEFLVIHRAVYESTNSQDLAPCGYPCEGWAARIDLSSIVGIEQAAPVLDRIVVSEIDELWSPHTAPIISVGQGSQHRLVITNAPT</sequence>